<comment type="caution">
    <text evidence="3">The sequence shown here is derived from an EMBL/GenBank/DDBJ whole genome shotgun (WGS) entry which is preliminary data.</text>
</comment>
<name>A0ABT9IMB8_9MICC</name>
<dbReference type="SUPFAM" id="SSF52540">
    <property type="entry name" value="P-loop containing nucleoside triphosphate hydrolases"/>
    <property type="match status" value="1"/>
</dbReference>
<evidence type="ECO:0000259" key="2">
    <source>
        <dbReference type="PROSITE" id="PS51194"/>
    </source>
</evidence>
<dbReference type="Gene3D" id="3.40.50.300">
    <property type="entry name" value="P-loop containing nucleotide triphosphate hydrolases"/>
    <property type="match status" value="2"/>
</dbReference>
<dbReference type="Proteomes" id="UP001232725">
    <property type="component" value="Unassembled WGS sequence"/>
</dbReference>
<feature type="domain" description="Helicase ATP-binding" evidence="1">
    <location>
        <begin position="251"/>
        <end position="403"/>
    </location>
</feature>
<feature type="domain" description="Helicase C-terminal" evidence="2">
    <location>
        <begin position="449"/>
        <end position="614"/>
    </location>
</feature>
<keyword evidence="3" id="KW-0067">ATP-binding</keyword>
<dbReference type="EC" id="3.1.4.4" evidence="3"/>
<dbReference type="Pfam" id="PF00271">
    <property type="entry name" value="Helicase_C"/>
    <property type="match status" value="1"/>
</dbReference>
<dbReference type="InterPro" id="IPR001650">
    <property type="entry name" value="Helicase_C-like"/>
</dbReference>
<dbReference type="CDD" id="cd18032">
    <property type="entry name" value="DEXHc_RE_I_III_res"/>
    <property type="match status" value="1"/>
</dbReference>
<keyword evidence="4" id="KW-1185">Reference proteome</keyword>
<dbReference type="InterPro" id="IPR058403">
    <property type="entry name" value="DUF8090"/>
</dbReference>
<dbReference type="Pfam" id="PF13091">
    <property type="entry name" value="PLDc_2"/>
    <property type="match status" value="1"/>
</dbReference>
<keyword evidence="3" id="KW-0378">Hydrolase</keyword>
<dbReference type="GO" id="GO:0004386">
    <property type="term" value="F:helicase activity"/>
    <property type="evidence" value="ECO:0007669"/>
    <property type="project" value="UniProtKB-KW"/>
</dbReference>
<dbReference type="InterPro" id="IPR025202">
    <property type="entry name" value="PLD-like_dom"/>
</dbReference>
<dbReference type="SUPFAM" id="SSF56024">
    <property type="entry name" value="Phospholipase D/nuclease"/>
    <property type="match status" value="1"/>
</dbReference>
<dbReference type="PANTHER" id="PTHR47396">
    <property type="entry name" value="TYPE I RESTRICTION ENZYME ECOKI R PROTEIN"/>
    <property type="match status" value="1"/>
</dbReference>
<dbReference type="EMBL" id="JAVALS010000003">
    <property type="protein sequence ID" value="MDP5226705.1"/>
    <property type="molecule type" value="Genomic_DNA"/>
</dbReference>
<dbReference type="RefSeq" id="WP_305995762.1">
    <property type="nucleotide sequence ID" value="NZ_JAVALS010000003.1"/>
</dbReference>
<dbReference type="Pfam" id="PF11907">
    <property type="entry name" value="DUF3427"/>
    <property type="match status" value="1"/>
</dbReference>
<dbReference type="CDD" id="cd09204">
    <property type="entry name" value="PLDc_N_DEXD_b2"/>
    <property type="match status" value="1"/>
</dbReference>
<sequence>MADFYWPPAPPVLEQDVRFGYLDRRLSASKQFNPEIVFNSEGSTMLRTLRQNLRTCTSFTFSVAFVSPRAIALLKQELAEFSGKGRIITSDYLGFNSPHAFSELLNLAQPNALSQASIDVRLHRRTDFHPKGYIFHHTENVTAVLGSSNLTENALVRNHEWNLKVAAGHDSDLASQIEGLLDSELHQSDALTAEWIEEYRKHYVRPPARSGGGRRRGLTPRIAPQEAASEGLPEVIEPNAMQRTALEAIQAMRMDGKDKALVISATGTGKTILSALDVRQVNPRRMLFVVHREQILDKAMCEFQRVLNVDDEALSKLAGSSKQFDAKYTFATVQTLSQPDVLSQFDPDEFDYILIDEVHRAGAESYRRVLDHFRPNFLLGITATPERTDGTNVYELFDFNVPYEIRLNHALEEGMLSPFHYYGVADIEPVGDTSSNNFAQLARLTSDERVEHILSAISLYGQAGIEPRGLIFCSRKDEAARLSELLNERSLRGRRLRTVALTGDDPIARREEQVKLLEAGEIDYILTVDIFNEGVDIPSINQVIMLRQTQSAIVFVQQLGRGLRKHDDKEYVVVIDFIGNYANNYLIPIALFGDESLNKESLRQNLIAAEESGVLPGLSSIRFDQISQERVLQSIVDTKLDKMQNLKAAFESMQNRLGGTPRLMDFYRFESVDPVLMATKEENYPRLVAKIVKEPSGLTEVQDRLLTLLSNEVLPAKRLHETMLLEELLQTGRLELADIRRLFEVAGIASGSAHVDSAIRTLTLEFNVEGERDKYRYPAAVRVDDGIELSSELAGNYQSSEDFAVEVDDLLATGKTLITDKYSEGDPFVVGKQYSRKDACRLLNWQKNQMGNVFGYKVDIPTKSCPIFVTYQKADDVTASTDYGDELIDPSTMHWFTRSRRTLKSAELAPILANEVDLHVFVKKDDNHGTDFFYLGRAKSWDARDAHMAGAEGLPVVRMNLNFMNPVPTGFFAYFSQKFDH</sequence>
<dbReference type="InterPro" id="IPR027417">
    <property type="entry name" value="P-loop_NTPase"/>
</dbReference>
<organism evidence="3 4">
    <name type="scientific">Arthrobacter horti</name>
    <dbReference type="NCBI Taxonomy" id="3068273"/>
    <lineage>
        <taxon>Bacteria</taxon>
        <taxon>Bacillati</taxon>
        <taxon>Actinomycetota</taxon>
        <taxon>Actinomycetes</taxon>
        <taxon>Micrococcales</taxon>
        <taxon>Micrococcaceae</taxon>
        <taxon>Arthrobacter</taxon>
    </lineage>
</organism>
<keyword evidence="3" id="KW-0347">Helicase</keyword>
<proteinExistence type="predicted"/>
<dbReference type="InterPro" id="IPR014001">
    <property type="entry name" value="Helicase_ATP-bd"/>
</dbReference>
<gene>
    <name evidence="3" type="ORF">Q9R02_06025</name>
</gene>
<dbReference type="Pfam" id="PF26350">
    <property type="entry name" value="DUF8090"/>
    <property type="match status" value="1"/>
</dbReference>
<dbReference type="SMART" id="SM00490">
    <property type="entry name" value="HELICc"/>
    <property type="match status" value="1"/>
</dbReference>
<reference evidence="3 4" key="1">
    <citation type="submission" date="2023-08" db="EMBL/GenBank/DDBJ databases">
        <title>Arthrobacter horti sp. nov., isolated from forest soil.</title>
        <authorList>
            <person name="Park M."/>
        </authorList>
    </citation>
    <scope>NUCLEOTIDE SEQUENCE [LARGE SCALE GENOMIC DNA]</scope>
    <source>
        <strain evidence="3 4">YJM1</strain>
    </source>
</reference>
<evidence type="ECO:0000313" key="3">
    <source>
        <dbReference type="EMBL" id="MDP5226705.1"/>
    </source>
</evidence>
<dbReference type="PANTHER" id="PTHR47396:SF1">
    <property type="entry name" value="ATP-DEPENDENT HELICASE IRC3-RELATED"/>
    <property type="match status" value="1"/>
</dbReference>
<dbReference type="InterPro" id="IPR006935">
    <property type="entry name" value="Helicase/UvrB_N"/>
</dbReference>
<keyword evidence="3" id="KW-0547">Nucleotide-binding</keyword>
<dbReference type="Pfam" id="PF04851">
    <property type="entry name" value="ResIII"/>
    <property type="match status" value="1"/>
</dbReference>
<dbReference type="EC" id="3.6.4.-" evidence="3"/>
<dbReference type="Gene3D" id="3.30.870.10">
    <property type="entry name" value="Endonuclease Chain A"/>
    <property type="match status" value="1"/>
</dbReference>
<dbReference type="InterPro" id="IPR050742">
    <property type="entry name" value="Helicase_Restrict-Modif_Enz"/>
</dbReference>
<protein>
    <submittedName>
        <fullName evidence="3">DEAD/DEAH box helicase</fullName>
        <ecNumber evidence="3">3.1.4.4</ecNumber>
        <ecNumber evidence="3">3.6.4.-</ecNumber>
    </submittedName>
</protein>
<dbReference type="PROSITE" id="PS51194">
    <property type="entry name" value="HELICASE_CTER"/>
    <property type="match status" value="1"/>
</dbReference>
<dbReference type="GO" id="GO:0004630">
    <property type="term" value="F:phospholipase D activity"/>
    <property type="evidence" value="ECO:0007669"/>
    <property type="project" value="UniProtKB-EC"/>
</dbReference>
<evidence type="ECO:0000313" key="4">
    <source>
        <dbReference type="Proteomes" id="UP001232725"/>
    </source>
</evidence>
<dbReference type="SMART" id="SM00487">
    <property type="entry name" value="DEXDc"/>
    <property type="match status" value="1"/>
</dbReference>
<dbReference type="PROSITE" id="PS51192">
    <property type="entry name" value="HELICASE_ATP_BIND_1"/>
    <property type="match status" value="1"/>
</dbReference>
<accession>A0ABT9IMB8</accession>
<dbReference type="InterPro" id="IPR021835">
    <property type="entry name" value="DUF3427"/>
</dbReference>
<evidence type="ECO:0000259" key="1">
    <source>
        <dbReference type="PROSITE" id="PS51192"/>
    </source>
</evidence>
<dbReference type="CDD" id="cd18799">
    <property type="entry name" value="SF2_C_EcoAI-like"/>
    <property type="match status" value="1"/>
</dbReference>